<proteinExistence type="predicted"/>
<evidence type="ECO:0000313" key="2">
    <source>
        <dbReference type="Proteomes" id="UP000245489"/>
    </source>
</evidence>
<organism evidence="1 2">
    <name type="scientific">Arcicella aurantiaca</name>
    <dbReference type="NCBI Taxonomy" id="591202"/>
    <lineage>
        <taxon>Bacteria</taxon>
        <taxon>Pseudomonadati</taxon>
        <taxon>Bacteroidota</taxon>
        <taxon>Cytophagia</taxon>
        <taxon>Cytophagales</taxon>
        <taxon>Flectobacillaceae</taxon>
        <taxon>Arcicella</taxon>
    </lineage>
</organism>
<dbReference type="RefSeq" id="WP_109742969.1">
    <property type="nucleotide sequence ID" value="NZ_QGGO01000010.1"/>
</dbReference>
<comment type="caution">
    <text evidence="1">The sequence shown here is derived from an EMBL/GenBank/DDBJ whole genome shotgun (WGS) entry which is preliminary data.</text>
</comment>
<sequence>MSYLHSPRLVFSGDFLSDVSTVNNDVTHYNNDTFSCNFQQYGTGSTNGWWNPEGGAVFNFKNCFVQQLTMPDGTSVTDPSADIIVGQIVSGSEGRPSGKMLDLDPDAQMVSALWCVQIRICTPDNELLLKGDIEPTCFRDMQLRQLAGSSVNGQPYGACWTSVLTNLVWGENIEASPFLSELQRTTQGDKLSVNLNAFGYYYNHAPDGRFSLGKIIGTIGPWFEQEPINFAACRRLYGVLNVSPKSQSQYFTINNFLLEENNNRLSIDFGNSFPISDSLGTISTTQTLIVGVANPNNAFSNNASPTKTFVNASQFTEIGIVSYISGSNQWLSQLGGIQTFNNLPDSIVEALKNNQLLLLTPSTTNVGQYVLLGRETIDGVYVRADNFVQRIDTNQTVTVNFYSYQWGKALPNTTINVVLEKATRNIPQNPVTNPICEIYGNNFPQDGITFQATIETDSNGFGQLEITGNEINSPRVYIDGQVYTLDYSNSVSEPLGDGSNIVLHLRDYFEVPETPTWSDISATMIQYANLYPIMSKYLVNLANPNDLILKKEILKFAFSRDIHDTMHMPVTRDLSDAKRNTILKWLENPIINSPNKVLSSVKARNENTVSADEPLSDNQKKYKEAVKAKNGSMPPLPSITNLFENL</sequence>
<dbReference type="OrthoDB" id="9800162at2"/>
<dbReference type="EMBL" id="QGGO01000010">
    <property type="protein sequence ID" value="PWK26725.1"/>
    <property type="molecule type" value="Genomic_DNA"/>
</dbReference>
<accession>A0A316E8P0</accession>
<dbReference type="AlphaFoldDB" id="A0A316E8P0"/>
<evidence type="ECO:0000313" key="1">
    <source>
        <dbReference type="EMBL" id="PWK26725.1"/>
    </source>
</evidence>
<reference evidence="1 2" key="1">
    <citation type="submission" date="2018-05" db="EMBL/GenBank/DDBJ databases">
        <title>Genomic Encyclopedia of Archaeal and Bacterial Type Strains, Phase II (KMG-II): from individual species to whole genera.</title>
        <authorList>
            <person name="Goeker M."/>
        </authorList>
    </citation>
    <scope>NUCLEOTIDE SEQUENCE [LARGE SCALE GENOMIC DNA]</scope>
    <source>
        <strain evidence="1 2">DSM 22214</strain>
    </source>
</reference>
<protein>
    <submittedName>
        <fullName evidence="1">Uncharacterized protein</fullName>
    </submittedName>
</protein>
<dbReference type="Proteomes" id="UP000245489">
    <property type="component" value="Unassembled WGS sequence"/>
</dbReference>
<keyword evidence="2" id="KW-1185">Reference proteome</keyword>
<name>A0A316E8P0_9BACT</name>
<gene>
    <name evidence="1" type="ORF">LV89_02234</name>
</gene>